<protein>
    <recommendedName>
        <fullName evidence="3">DUF5305 domain-containing protein</fullName>
    </recommendedName>
</protein>
<sequence>MEVSKVKRIDLKNIKRINKKKVGFAIAIAVFLLFSAYSAVALQKDPETITSQKVGSYMQRGVFQHKAFFSNTSLYGDVKSMKYYPKDITESISGVYVYTFTPGDDVTGRYKLTIVTTYYISKGKEKIVLWEEKLVEREGELENGMMGEAITFNMNDMNRRMEAVKEGLGIKRISRETKIVVQVLAKGKVNGKYIKEEFDQTINMVIDSGNGLIYFTNDEVEAKKNIIDKNVQVNYVSFLGKPITVAAARKVFPLLALLSALPIFGMVYTAKAKTPKDELKDLRRYMIEGIPNKVDKKITLATEEDLKRTFELIDKPIMHYQEGNSDVYAIVDNGVVYEYRRDN</sequence>
<organism evidence="1 2">
    <name type="scientific">Thermococcus barophilus</name>
    <dbReference type="NCBI Taxonomy" id="55802"/>
    <lineage>
        <taxon>Archaea</taxon>
        <taxon>Methanobacteriati</taxon>
        <taxon>Methanobacteriota</taxon>
        <taxon>Thermococci</taxon>
        <taxon>Thermococcales</taxon>
        <taxon>Thermococcaceae</taxon>
        <taxon>Thermococcus</taxon>
    </lineage>
</organism>
<dbReference type="EMBL" id="CP013050">
    <property type="protein sequence ID" value="ALM76248.1"/>
    <property type="molecule type" value="Genomic_DNA"/>
</dbReference>
<dbReference type="PATRIC" id="fig|55802.8.peg.2333"/>
<evidence type="ECO:0000313" key="1">
    <source>
        <dbReference type="EMBL" id="ALM76248.1"/>
    </source>
</evidence>
<dbReference type="Pfam" id="PF17231">
    <property type="entry name" value="DUF5305"/>
    <property type="match status" value="1"/>
</dbReference>
<dbReference type="Proteomes" id="UP000066042">
    <property type="component" value="Chromosome"/>
</dbReference>
<name>A0A0S1XEY9_THEBA</name>
<reference evidence="1 2" key="1">
    <citation type="journal article" date="2016" name="Genome Announc.">
        <title>Complete genome sequence of the hyperthermophilic and piezophilic archaeon Thermococcus barophilus Ch5, capable of growth at the expense of hydrogenogenesis from carbon monoxide and formate.</title>
        <authorList>
            <person name="Oger P."/>
            <person name="Sokolova T.G."/>
            <person name="Kozhevnikova D.A."/>
            <person name="Taranov E.A."/>
            <person name="Vannier P."/>
            <person name="Lee H.S."/>
            <person name="Kwon K.K."/>
            <person name="Kang S.G."/>
            <person name="Lee J.H."/>
            <person name="Bonch-Osmolovskaya E.A."/>
            <person name="Lebedinsky A.V."/>
        </authorList>
    </citation>
    <scope>NUCLEOTIDE SEQUENCE [LARGE SCALE GENOMIC DNA]</scope>
    <source>
        <strain evidence="2">Ch5</strain>
    </source>
</reference>
<evidence type="ECO:0000313" key="2">
    <source>
        <dbReference type="Proteomes" id="UP000066042"/>
    </source>
</evidence>
<accession>A0A0S1XEY9</accession>
<proteinExistence type="predicted"/>
<dbReference type="STRING" id="55802.TBCH5v1_2353"/>
<gene>
    <name evidence="1" type="ORF">TBCH5v1_2353</name>
</gene>
<dbReference type="InterPro" id="IPR035185">
    <property type="entry name" value="DUF5305"/>
</dbReference>
<dbReference type="AlphaFoldDB" id="A0A0S1XEY9"/>
<evidence type="ECO:0008006" key="3">
    <source>
        <dbReference type="Google" id="ProtNLM"/>
    </source>
</evidence>